<reference evidence="1" key="1">
    <citation type="submission" date="2021-01" db="EMBL/GenBank/DDBJ databases">
        <authorList>
            <person name="Corre E."/>
            <person name="Pelletier E."/>
            <person name="Niang G."/>
            <person name="Scheremetjew M."/>
            <person name="Finn R."/>
            <person name="Kale V."/>
            <person name="Holt S."/>
            <person name="Cochrane G."/>
            <person name="Meng A."/>
            <person name="Brown T."/>
            <person name="Cohen L."/>
        </authorList>
    </citation>
    <scope>NUCLEOTIDE SEQUENCE</scope>
    <source>
        <strain evidence="1">NIES-381</strain>
    </source>
</reference>
<accession>A0A7S1NVA4</accession>
<dbReference type="AlphaFoldDB" id="A0A7S1NVA4"/>
<evidence type="ECO:0000313" key="1">
    <source>
        <dbReference type="EMBL" id="CAD9040602.1"/>
    </source>
</evidence>
<dbReference type="EMBL" id="HBGA01140974">
    <property type="protein sequence ID" value="CAD9040602.1"/>
    <property type="molecule type" value="Transcribed_RNA"/>
</dbReference>
<name>A0A7S1NVA4_9EUGL</name>
<sequence length="172" mass="19380">MCTAIKAGQFPECTAHQVKPPSVLATELVDMFYKVWDWALSLPQGEFGQIQAVVLLCLDAVDCTPIVESGWFEVNYLKGLGRLSFSACTIDDYLITLCNGPPIDKWDPRPSAESWYTSGRQQRRILTKRKRKDKGCKRGPRAKVQPDREKLCRAVALCNLKTPMAGTQKRVF</sequence>
<organism evidence="1">
    <name type="scientific">Eutreptiella gymnastica</name>
    <dbReference type="NCBI Taxonomy" id="73025"/>
    <lineage>
        <taxon>Eukaryota</taxon>
        <taxon>Discoba</taxon>
        <taxon>Euglenozoa</taxon>
        <taxon>Euglenida</taxon>
        <taxon>Spirocuta</taxon>
        <taxon>Euglenophyceae</taxon>
        <taxon>Eutreptiales</taxon>
        <taxon>Eutreptiaceae</taxon>
        <taxon>Eutreptiella</taxon>
    </lineage>
</organism>
<proteinExistence type="predicted"/>
<protein>
    <submittedName>
        <fullName evidence="1">Uncharacterized protein</fullName>
    </submittedName>
</protein>
<gene>
    <name evidence="1" type="ORF">EGYM00392_LOCUS51769</name>
</gene>